<dbReference type="PANTHER" id="PTHR14218">
    <property type="entry name" value="PROTEASE S8 TRIPEPTIDYL PEPTIDASE I CLN2"/>
    <property type="match status" value="1"/>
</dbReference>
<dbReference type="CDD" id="cd11377">
    <property type="entry name" value="Pro-peptidase_S53"/>
    <property type="match status" value="1"/>
</dbReference>
<dbReference type="SUPFAM" id="SSF54897">
    <property type="entry name" value="Protease propeptides/inhibitors"/>
    <property type="match status" value="1"/>
</dbReference>
<dbReference type="GO" id="GO:0004175">
    <property type="term" value="F:endopeptidase activity"/>
    <property type="evidence" value="ECO:0007669"/>
    <property type="project" value="TreeGrafter"/>
</dbReference>
<dbReference type="AlphaFoldDB" id="A0A563DUF9"/>
<feature type="non-terminal residue" evidence="2">
    <location>
        <position position="141"/>
    </location>
</feature>
<proteinExistence type="predicted"/>
<evidence type="ECO:0000259" key="1">
    <source>
        <dbReference type="Pfam" id="PF09286"/>
    </source>
</evidence>
<gene>
    <name evidence="2" type="ORF">FGL98_20870</name>
</gene>
<name>A0A563DUF9_9MICO</name>
<reference evidence="2 3" key="1">
    <citation type="submission" date="2019-05" db="EMBL/GenBank/DDBJ databases">
        <authorList>
            <person name="Lee S.D."/>
        </authorList>
    </citation>
    <scope>NUCLEOTIDE SEQUENCE [LARGE SCALE GENOMIC DNA]</scope>
    <source>
        <strain evidence="2 3">C5-26</strain>
    </source>
</reference>
<comment type="caution">
    <text evidence="2">The sequence shown here is derived from an EMBL/GenBank/DDBJ whole genome shotgun (WGS) entry which is preliminary data.</text>
</comment>
<protein>
    <recommendedName>
        <fullName evidence="1">Peptidase S53 activation domain-containing protein</fullName>
    </recommendedName>
</protein>
<dbReference type="PANTHER" id="PTHR14218:SF15">
    <property type="entry name" value="TRIPEPTIDYL-PEPTIDASE 1"/>
    <property type="match status" value="1"/>
</dbReference>
<dbReference type="EMBL" id="VCQV01000039">
    <property type="protein sequence ID" value="TWP33591.1"/>
    <property type="molecule type" value="Genomic_DNA"/>
</dbReference>
<reference evidence="2 3" key="2">
    <citation type="submission" date="2019-08" db="EMBL/GenBank/DDBJ databases">
        <title>Jejuicoccus antrihumi gen. nov., sp. nov., a new member of the family Dermacoccaceae isolated from a cave.</title>
        <authorList>
            <person name="Schumann P."/>
            <person name="Kim I.S."/>
        </authorList>
    </citation>
    <scope>NUCLEOTIDE SEQUENCE [LARGE SCALE GENOMIC DNA]</scope>
    <source>
        <strain evidence="2 3">C5-26</strain>
    </source>
</reference>
<dbReference type="InterPro" id="IPR050819">
    <property type="entry name" value="Tripeptidyl-peptidase_I"/>
</dbReference>
<dbReference type="GO" id="GO:0008240">
    <property type="term" value="F:tripeptidyl-peptidase activity"/>
    <property type="evidence" value="ECO:0007669"/>
    <property type="project" value="TreeGrafter"/>
</dbReference>
<keyword evidence="3" id="KW-1185">Reference proteome</keyword>
<accession>A0A563DUF9</accession>
<dbReference type="InterPro" id="IPR015366">
    <property type="entry name" value="S53_propep"/>
</dbReference>
<dbReference type="GO" id="GO:0006508">
    <property type="term" value="P:proteolysis"/>
    <property type="evidence" value="ECO:0007669"/>
    <property type="project" value="TreeGrafter"/>
</dbReference>
<organism evidence="2 3">
    <name type="scientific">Leekyejoonella antrihumi</name>
    <dbReference type="NCBI Taxonomy" id="1660198"/>
    <lineage>
        <taxon>Bacteria</taxon>
        <taxon>Bacillati</taxon>
        <taxon>Actinomycetota</taxon>
        <taxon>Actinomycetes</taxon>
        <taxon>Micrococcales</taxon>
        <taxon>Dermacoccaceae</taxon>
        <taxon>Leekyejoonella</taxon>
    </lineage>
</organism>
<feature type="domain" description="Peptidase S53 activation" evidence="1">
    <location>
        <begin position="64"/>
        <end position="139"/>
    </location>
</feature>
<dbReference type="Proteomes" id="UP000320244">
    <property type="component" value="Unassembled WGS sequence"/>
</dbReference>
<dbReference type="Pfam" id="PF09286">
    <property type="entry name" value="Pro-kuma_activ"/>
    <property type="match status" value="1"/>
</dbReference>
<sequence length="141" mass="13965">MGAMSEVPGSGSGWSWARGARRYLVVVVGVLVLLGFGVLGSPGPAQAAGRASVSVGSAPKVPAGAIRTGALAGATVLHAEVILAQRDPAGLEQLATAVSTPTSPRYRQYLTAGQVGAMFGPTPATIQAVRTALEAAGLTTG</sequence>
<evidence type="ECO:0000313" key="2">
    <source>
        <dbReference type="EMBL" id="TWP33591.1"/>
    </source>
</evidence>
<evidence type="ECO:0000313" key="3">
    <source>
        <dbReference type="Proteomes" id="UP000320244"/>
    </source>
</evidence>